<dbReference type="GO" id="GO:0016192">
    <property type="term" value="P:vesicle-mediated transport"/>
    <property type="evidence" value="ECO:0007669"/>
    <property type="project" value="InterPro"/>
</dbReference>
<dbReference type="Gene3D" id="1.25.40.60">
    <property type="match status" value="1"/>
</dbReference>
<dbReference type="FunFam" id="3.40.50.2060:FF:000014">
    <property type="entry name" value="SNARE-interacting protein KEULE"/>
    <property type="match status" value="1"/>
</dbReference>
<evidence type="ECO:0000259" key="10">
    <source>
        <dbReference type="Pfam" id="PF04127"/>
    </source>
</evidence>
<evidence type="ECO:0000256" key="7">
    <source>
        <dbReference type="ARBA" id="ARBA00060603"/>
    </source>
</evidence>
<evidence type="ECO:0000313" key="11">
    <source>
        <dbReference type="EMBL" id="CAE5957272.1"/>
    </source>
</evidence>
<dbReference type="Proteomes" id="UP000682877">
    <property type="component" value="Chromosome 1"/>
</dbReference>
<evidence type="ECO:0000256" key="5">
    <source>
        <dbReference type="ARBA" id="ARBA00022927"/>
    </source>
</evidence>
<keyword evidence="3" id="KW-0813">Transport</keyword>
<evidence type="ECO:0000313" key="12">
    <source>
        <dbReference type="Proteomes" id="UP000682877"/>
    </source>
</evidence>
<name>A0A8S1ZL15_ARAAE</name>
<dbReference type="GO" id="GO:0015031">
    <property type="term" value="P:protein transport"/>
    <property type="evidence" value="ECO:0007669"/>
    <property type="project" value="UniProtKB-KW"/>
</dbReference>
<dbReference type="Gene3D" id="3.40.50.2060">
    <property type="match status" value="1"/>
</dbReference>
<feature type="coiled-coil region" evidence="8">
    <location>
        <begin position="193"/>
        <end position="227"/>
    </location>
</feature>
<dbReference type="EMBL" id="LR999451">
    <property type="protein sequence ID" value="CAE5957272.1"/>
    <property type="molecule type" value="Genomic_DNA"/>
</dbReference>
<evidence type="ECO:0000256" key="6">
    <source>
        <dbReference type="ARBA" id="ARBA00022993"/>
    </source>
</evidence>
<comment type="pathway">
    <text evidence="7">Cofactor biosynthesis; coenzyme A biosynthesis; CoA from (R)-pantothenate: step 2/5.</text>
</comment>
<sequence length="1450" mass="163079">MAPSSSSSPSKSPVPSLHQSLHFTPILECEEDDLQEERYKNRTTPSSDGGSSATPNHHHHRRNNSNNNNHQHTLTPLHHNGKPQTRKRHDDNDEDDGGAVSCNKCRPHHSHRDKFSVVPLESHNNPSFISSPNLIIKSIFQSLTRRSPKPSSATAALPPRSSSSSAADASREEQWRLAVAELSHKLIQATKKKEDAVIEASRLKSSMAELEKKLNKLEIYCHNLKSGLDECSNKKQSVPIRKDGFNDRIIQQFLVSVSESRSSIRALSRSLASQLRTVGGKVYERLSLLLQPFDVKINSFAKNPKSLIFYLEAILSRAFFEDFEASGFQKNGSTRILNPIDRCESNYASFNVLMELTWDEVLSRGTKHFSEEFSRFCDRKMSDVVSMLSWNRAWPEPLLQAFFGASKSVWLVHLLANSVNPGLQIFRVEKDDRFDPIYMEETGGERFKSLVRAMVQPGFYVYGSVVKCKVVCKQCGSDEEELEDRLKMSSISGLVEDEISSFFESSPPLKNNEEIVTKLNQFIELNSSCEGGKRRIVCVTSGGTTVPLEQRCVRYIDNFSSGNRGAASTENFVKAGYAVIFLYRRGTCQPYCRYLPDDPFLECFEFPDAKNIQVHGSHSEAVKMAVMDQQAAVAEGRLLKLPFSTIYEYLQMLRLIATALKEVGPCSMFYLAAAVSDFYVPWKSMTEHKIESGSGPLDIRLAQVPKMLSILRSNWAPKAFCISFKLETDSKILIEKATKALQKYKVHAVVANELLTRKEEVVVVSSSGNVVVRRDSNKPESIIAAMSYSDSDSSSHGGDYKNFRQITRERLLYEMLRSAKTGSSKSTWKVLIMDKLTVKIMSYACKMADITQEGVSLVEDIFRRRQPLPSMDAIYFIQPTKENVIMFLSDMSGKSPLYKKAFVFFSSPVSKELVGHIKKDSSVLPRIGGLREMNLEFFAIDSQGFITDHERALEDLFGDEETSRKGDACLNVMASRIATVFASLREFPAVRYRAAKSLDASTMTTLRDLIPTKLAAGIWNCLAKHKQSIENFPQTETCELLILDRSIDQIAPVIHEWTYDAMCHDLLNMEGNKYVHVIPSKSGGQPEKKDVLLEEHDPIWLELRHAHIADASERLHDKMTNFLSKNKAAQLQGKRDGAELSTRDLQKMVQALPQYSEQIDKLSLHVEIARKLNDLIREQGLRELGQLEQDLVFGDAGMKDVIKYLSTQEEASREGKLRLLMILATIYPEKFEGEKGQNLMKLAKLSSDDMTAVNNMSLLGSAVDAKKNTPGGFTLKFDLHKKKRAVRKERQEEAAWQLSRFYPMIEELIEKLSKGELPKEDFPCMNDPSPSFHGSTSLSSAATSSQGQAAQSMRSRRTPTWAKPRGSDDGYSSDSVLRHASSDFRKMGQRIFVFIVGGATRSELKVCHKLSTKLKREVILGSTSLDDPPQFITKLKLLTANDLSIDDLQI</sequence>
<dbReference type="Gene3D" id="3.90.830.10">
    <property type="entry name" value="Syntaxin Binding Protein 1, Chain A, domain 2"/>
    <property type="match status" value="1"/>
</dbReference>
<evidence type="ECO:0000256" key="8">
    <source>
        <dbReference type="SAM" id="Coils"/>
    </source>
</evidence>
<dbReference type="InterPro" id="IPR001619">
    <property type="entry name" value="Sec1-like"/>
</dbReference>
<keyword evidence="6" id="KW-0173">Coenzyme A biosynthesis</keyword>
<dbReference type="InterPro" id="IPR043154">
    <property type="entry name" value="Sec-1-like_dom1"/>
</dbReference>
<dbReference type="InterPro" id="IPR036045">
    <property type="entry name" value="Sec1-like_sf"/>
</dbReference>
<evidence type="ECO:0000256" key="2">
    <source>
        <dbReference type="ARBA" id="ARBA00009884"/>
    </source>
</evidence>
<reference evidence="11" key="1">
    <citation type="submission" date="2021-01" db="EMBL/GenBank/DDBJ databases">
        <authorList>
            <person name="Bezrukov I."/>
        </authorList>
    </citation>
    <scope>NUCLEOTIDE SEQUENCE</scope>
</reference>
<dbReference type="Pfam" id="PF00995">
    <property type="entry name" value="Sec1"/>
    <property type="match status" value="1"/>
</dbReference>
<feature type="region of interest" description="Disordered" evidence="9">
    <location>
        <begin position="1"/>
        <end position="110"/>
    </location>
</feature>
<dbReference type="PANTHER" id="PTHR31029:SF4">
    <property type="entry name" value="CYCLIN-DEPENDENT KINASE-LIKE PROTEIN"/>
    <property type="match status" value="1"/>
</dbReference>
<comment type="similarity">
    <text evidence="2">Belongs to the STXBP/unc-18/SEC1 family.</text>
</comment>
<feature type="compositionally biased region" description="Low complexity" evidence="9">
    <location>
        <begin position="1334"/>
        <end position="1352"/>
    </location>
</feature>
<gene>
    <name evidence="11" type="ORF">AARE701A_LOCUS993</name>
</gene>
<dbReference type="InterPro" id="IPR043127">
    <property type="entry name" value="Sec-1-like_dom3a"/>
</dbReference>
<comment type="similarity">
    <text evidence="1">Belongs to the PPC synthetase family.</text>
</comment>
<organism evidence="11 12">
    <name type="scientific">Arabidopsis arenosa</name>
    <name type="common">Sand rock-cress</name>
    <name type="synonym">Cardaminopsis arenosa</name>
    <dbReference type="NCBI Taxonomy" id="38785"/>
    <lineage>
        <taxon>Eukaryota</taxon>
        <taxon>Viridiplantae</taxon>
        <taxon>Streptophyta</taxon>
        <taxon>Embryophyta</taxon>
        <taxon>Tracheophyta</taxon>
        <taxon>Spermatophyta</taxon>
        <taxon>Magnoliopsida</taxon>
        <taxon>eudicotyledons</taxon>
        <taxon>Gunneridae</taxon>
        <taxon>Pentapetalae</taxon>
        <taxon>rosids</taxon>
        <taxon>malvids</taxon>
        <taxon>Brassicales</taxon>
        <taxon>Brassicaceae</taxon>
        <taxon>Camelineae</taxon>
        <taxon>Arabidopsis</taxon>
    </lineage>
</organism>
<feature type="compositionally biased region" description="Low complexity" evidence="9">
    <location>
        <begin position="1"/>
        <end position="16"/>
    </location>
</feature>
<evidence type="ECO:0000256" key="9">
    <source>
        <dbReference type="SAM" id="MobiDB-lite"/>
    </source>
</evidence>
<dbReference type="SUPFAM" id="SSF102645">
    <property type="entry name" value="CoaB-like"/>
    <property type="match status" value="1"/>
</dbReference>
<feature type="region of interest" description="Disordered" evidence="9">
    <location>
        <begin position="145"/>
        <end position="169"/>
    </location>
</feature>
<dbReference type="FunFam" id="3.40.50.10300:FF:000002">
    <property type="entry name" value="Phosphopantothenate--cysteine ligase 2"/>
    <property type="match status" value="1"/>
</dbReference>
<keyword evidence="8" id="KW-0175">Coiled coil</keyword>
<dbReference type="InterPro" id="IPR007085">
    <property type="entry name" value="DNA/pantothenate-metab_flavo_C"/>
</dbReference>
<dbReference type="FunFam" id="3.90.830.10:FF:000008">
    <property type="entry name" value="SNARE-interacting protein KEULE"/>
    <property type="match status" value="1"/>
</dbReference>
<proteinExistence type="inferred from homology"/>
<dbReference type="InterPro" id="IPR035929">
    <property type="entry name" value="CoaB-like_sf"/>
</dbReference>
<dbReference type="InterPro" id="IPR027482">
    <property type="entry name" value="Sec1-like_dom2"/>
</dbReference>
<dbReference type="Gene3D" id="3.40.50.10300">
    <property type="entry name" value="CoaB-like"/>
    <property type="match status" value="1"/>
</dbReference>
<accession>A0A8S1ZL15</accession>
<evidence type="ECO:0000256" key="3">
    <source>
        <dbReference type="ARBA" id="ARBA00022448"/>
    </source>
</evidence>
<keyword evidence="5" id="KW-0653">Protein transport</keyword>
<protein>
    <recommendedName>
        <fullName evidence="10">DNA/pantothenate metabolism flavoprotein C-terminal domain-containing protein</fullName>
    </recommendedName>
</protein>
<dbReference type="SUPFAM" id="SSF56815">
    <property type="entry name" value="Sec1/munc18-like (SM) proteins"/>
    <property type="match status" value="1"/>
</dbReference>
<dbReference type="InterPro" id="IPR042316">
    <property type="entry name" value="IRKI-like"/>
</dbReference>
<keyword evidence="4" id="KW-0436">Ligase</keyword>
<dbReference type="Pfam" id="PF04127">
    <property type="entry name" value="DFP"/>
    <property type="match status" value="1"/>
</dbReference>
<dbReference type="FunFam" id="1.25.40.60:FF:000008">
    <property type="entry name" value="Protein transport Sec1b"/>
    <property type="match status" value="1"/>
</dbReference>
<feature type="compositionally biased region" description="Polar residues" evidence="9">
    <location>
        <begin position="42"/>
        <end position="55"/>
    </location>
</feature>
<feature type="region of interest" description="Disordered" evidence="9">
    <location>
        <begin position="1319"/>
        <end position="1374"/>
    </location>
</feature>
<evidence type="ECO:0000256" key="4">
    <source>
        <dbReference type="ARBA" id="ARBA00022598"/>
    </source>
</evidence>
<feature type="domain" description="DNA/pantothenate metabolism flavoprotein C-terminal" evidence="10">
    <location>
        <begin position="656"/>
        <end position="772"/>
    </location>
</feature>
<dbReference type="GO" id="GO:0015937">
    <property type="term" value="P:coenzyme A biosynthetic process"/>
    <property type="evidence" value="ECO:0007669"/>
    <property type="project" value="UniProtKB-KW"/>
</dbReference>
<evidence type="ECO:0000256" key="1">
    <source>
        <dbReference type="ARBA" id="ARBA00005703"/>
    </source>
</evidence>
<feature type="compositionally biased region" description="Low complexity" evidence="9">
    <location>
        <begin position="150"/>
        <end position="168"/>
    </location>
</feature>
<dbReference type="Gene3D" id="3.40.50.1910">
    <property type="match status" value="2"/>
</dbReference>
<dbReference type="PANTHER" id="PTHR31029">
    <property type="entry name" value="CYCLIN-DEPENDENT KINASE-LIKE PROTEIN"/>
    <property type="match status" value="1"/>
</dbReference>
<keyword evidence="12" id="KW-1185">Reference proteome</keyword>
<dbReference type="GO" id="GO:0004632">
    <property type="term" value="F:phosphopantothenate--cysteine ligase activity"/>
    <property type="evidence" value="ECO:0007669"/>
    <property type="project" value="UniProtKB-ARBA"/>
</dbReference>